<dbReference type="RefSeq" id="WP_301199172.1">
    <property type="nucleotide sequence ID" value="NZ_JAPDPI010000016.1"/>
</dbReference>
<evidence type="ECO:0000313" key="2">
    <source>
        <dbReference type="EMBL" id="MCW3805806.1"/>
    </source>
</evidence>
<dbReference type="Pfam" id="PF02350">
    <property type="entry name" value="Epimerase_2"/>
    <property type="match status" value="1"/>
</dbReference>
<dbReference type="PANTHER" id="PTHR43174:SF3">
    <property type="entry name" value="UDP-N-ACETYLGLUCOSAMINE 2-EPIMERASE"/>
    <property type="match status" value="1"/>
</dbReference>
<dbReference type="AlphaFoldDB" id="A0AAE3MDW2"/>
<protein>
    <submittedName>
        <fullName evidence="2">UDP-N-acetylglucosamine 2-epimerase</fullName>
        <ecNumber evidence="2">3.2.1.183</ecNumber>
    </submittedName>
</protein>
<keyword evidence="2" id="KW-0326">Glycosidase</keyword>
<gene>
    <name evidence="2" type="primary">neuC</name>
    <name evidence="2" type="ORF">OM074_09210</name>
</gene>
<proteinExistence type="predicted"/>
<evidence type="ECO:0000313" key="3">
    <source>
        <dbReference type="Proteomes" id="UP001207408"/>
    </source>
</evidence>
<dbReference type="PANTHER" id="PTHR43174">
    <property type="entry name" value="UDP-N-ACETYLGLUCOSAMINE 2-EPIMERASE"/>
    <property type="match status" value="1"/>
</dbReference>
<organism evidence="2 3">
    <name type="scientific">Plebeiibacterium marinum</name>
    <dbReference type="NCBI Taxonomy" id="2992111"/>
    <lineage>
        <taxon>Bacteria</taxon>
        <taxon>Pseudomonadati</taxon>
        <taxon>Bacteroidota</taxon>
        <taxon>Bacteroidia</taxon>
        <taxon>Marinilabiliales</taxon>
        <taxon>Marinilabiliaceae</taxon>
        <taxon>Plebeiibacterium</taxon>
    </lineage>
</organism>
<name>A0AAE3MDW2_9BACT</name>
<dbReference type="EMBL" id="JAPDPI010000016">
    <property type="protein sequence ID" value="MCW3805806.1"/>
    <property type="molecule type" value="Genomic_DNA"/>
</dbReference>
<evidence type="ECO:0000259" key="1">
    <source>
        <dbReference type="Pfam" id="PF02350"/>
    </source>
</evidence>
<reference evidence="2" key="1">
    <citation type="submission" date="2022-10" db="EMBL/GenBank/DDBJ databases">
        <authorList>
            <person name="Yu W.X."/>
        </authorList>
    </citation>
    <scope>NUCLEOTIDE SEQUENCE</scope>
    <source>
        <strain evidence="2">D04</strain>
    </source>
</reference>
<dbReference type="Proteomes" id="UP001207408">
    <property type="component" value="Unassembled WGS sequence"/>
</dbReference>
<keyword evidence="2" id="KW-0378">Hydrolase</keyword>
<sequence>MGGHRVNIGVLTSSRADYGIYLPLLKKLKEDSFFDLNLIVFGTHLSPYHGNTVDQILDDGFEVKYQIESMQAGDSSNAVSTAMGLTSIKFAEFWGNYQNNFDIVLCLGDRYEMFAAVSAGIPYGIKFAHLHGGEKTLGAIDNVFRHSITLASSTHFVATKEYAKRVAELTESKSNTFVVGALSLDNLKNLPLLSISDFNNKFDIDLGAPTILTTFHPETIEVSKNQEYANILSETFRELSQKFQIVITLPNADTEGYKIRKAFLELPQKTNNRVICVENFGSLGYFSCMKHCSFLLGNTSSGIIEAASFQKRVINLGDRQKGRACGSNVLHIPIDKEEIKKAVSCIQNSHSCDIENPYYQGGVADKIIEVLKMRNI</sequence>
<feature type="domain" description="UDP-N-acetylglucosamine 2-epimerase" evidence="1">
    <location>
        <begin position="26"/>
        <end position="372"/>
    </location>
</feature>
<dbReference type="EC" id="3.2.1.183" evidence="2"/>
<dbReference type="InterPro" id="IPR003331">
    <property type="entry name" value="UDP_GlcNAc_Epimerase_2_dom"/>
</dbReference>
<dbReference type="InterPro" id="IPR020004">
    <property type="entry name" value="UDP-GlcNAc_Epase"/>
</dbReference>
<keyword evidence="3" id="KW-1185">Reference proteome</keyword>
<dbReference type="GO" id="GO:0004553">
    <property type="term" value="F:hydrolase activity, hydrolyzing O-glycosyl compounds"/>
    <property type="evidence" value="ECO:0007669"/>
    <property type="project" value="InterPro"/>
</dbReference>
<dbReference type="Gene3D" id="3.40.50.2000">
    <property type="entry name" value="Glycogen Phosphorylase B"/>
    <property type="match status" value="2"/>
</dbReference>
<dbReference type="GO" id="GO:0006047">
    <property type="term" value="P:UDP-N-acetylglucosamine metabolic process"/>
    <property type="evidence" value="ECO:0007669"/>
    <property type="project" value="InterPro"/>
</dbReference>
<accession>A0AAE3MDW2</accession>
<dbReference type="InterPro" id="IPR029767">
    <property type="entry name" value="WecB-like"/>
</dbReference>
<comment type="caution">
    <text evidence="2">The sequence shown here is derived from an EMBL/GenBank/DDBJ whole genome shotgun (WGS) entry which is preliminary data.</text>
</comment>
<dbReference type="NCBIfam" id="TIGR03568">
    <property type="entry name" value="NeuC_NnaA"/>
    <property type="match status" value="1"/>
</dbReference>
<dbReference type="SUPFAM" id="SSF53756">
    <property type="entry name" value="UDP-Glycosyltransferase/glycogen phosphorylase"/>
    <property type="match status" value="1"/>
</dbReference>